<protein>
    <submittedName>
        <fullName evidence="1">RNA polymerase subunit sigma-70</fullName>
    </submittedName>
</protein>
<organism evidence="1 2">
    <name type="scientific">Robertmurraya beringensis</name>
    <dbReference type="NCBI Taxonomy" id="641660"/>
    <lineage>
        <taxon>Bacteria</taxon>
        <taxon>Bacillati</taxon>
        <taxon>Bacillota</taxon>
        <taxon>Bacilli</taxon>
        <taxon>Bacillales</taxon>
        <taxon>Bacillaceae</taxon>
        <taxon>Robertmurraya</taxon>
    </lineage>
</organism>
<reference evidence="1 2" key="1">
    <citation type="submission" date="2024-09" db="EMBL/GenBank/DDBJ databases">
        <authorList>
            <person name="Sun Q."/>
            <person name="Mori K."/>
        </authorList>
    </citation>
    <scope>NUCLEOTIDE SEQUENCE [LARGE SCALE GENOMIC DNA]</scope>
    <source>
        <strain evidence="1 2">CGMCC 1.9126</strain>
    </source>
</reference>
<keyword evidence="2" id="KW-1185">Reference proteome</keyword>
<accession>A0ABV6KNX9</accession>
<evidence type="ECO:0000313" key="2">
    <source>
        <dbReference type="Proteomes" id="UP001589738"/>
    </source>
</evidence>
<dbReference type="Proteomes" id="UP001589738">
    <property type="component" value="Unassembled WGS sequence"/>
</dbReference>
<comment type="caution">
    <text evidence="1">The sequence shown here is derived from an EMBL/GenBank/DDBJ whole genome shotgun (WGS) entry which is preliminary data.</text>
</comment>
<evidence type="ECO:0000313" key="1">
    <source>
        <dbReference type="EMBL" id="MFC0475005.1"/>
    </source>
</evidence>
<gene>
    <name evidence="1" type="ORF">ACFFHF_06920</name>
</gene>
<proteinExistence type="predicted"/>
<sequence length="172" mass="20677">MTDEQRNQIRILRYQGLGYMKIGETLGLSRDIIRGYCKRHGLNGRATDLVKNQEEDEKFKRKITNEYCLSCGSKLEQKGIGTKKKYCTIQCKRKWEKDNPKIYKLRCDYCRKEYLSERVKKRKFCSNDCYVRNRFFKEEDAAEILGKIMKRQKVDYVPKWLEELLLSYIKND</sequence>
<name>A0ABV6KNX9_9BACI</name>
<dbReference type="EMBL" id="JBHLUU010000021">
    <property type="protein sequence ID" value="MFC0475005.1"/>
    <property type="molecule type" value="Genomic_DNA"/>
</dbReference>
<dbReference type="RefSeq" id="WP_160549547.1">
    <property type="nucleotide sequence ID" value="NZ_JBHLUU010000021.1"/>
</dbReference>
<dbReference type="Gene3D" id="1.10.10.60">
    <property type="entry name" value="Homeodomain-like"/>
    <property type="match status" value="1"/>
</dbReference>